<name>A0A1Z1WA33_9ACTN</name>
<dbReference type="RefSeq" id="WP_159399545.1">
    <property type="nucleotide sequence ID" value="NZ_CP021748.1"/>
</dbReference>
<keyword evidence="1" id="KW-0472">Membrane</keyword>
<feature type="transmembrane region" description="Helical" evidence="1">
    <location>
        <begin position="36"/>
        <end position="55"/>
    </location>
</feature>
<dbReference type="KEGG" id="salf:SMD44_02709"/>
<accession>A0A1Z1WA33</accession>
<keyword evidence="1" id="KW-1133">Transmembrane helix</keyword>
<dbReference type="AlphaFoldDB" id="A0A1Z1WA33"/>
<organism evidence="2 3">
    <name type="scientific">Streptomyces alboflavus</name>
    <dbReference type="NCBI Taxonomy" id="67267"/>
    <lineage>
        <taxon>Bacteria</taxon>
        <taxon>Bacillati</taxon>
        <taxon>Actinomycetota</taxon>
        <taxon>Actinomycetes</taxon>
        <taxon>Kitasatosporales</taxon>
        <taxon>Streptomycetaceae</taxon>
        <taxon>Streptomyces</taxon>
    </lineage>
</organism>
<evidence type="ECO:0000313" key="3">
    <source>
        <dbReference type="Proteomes" id="UP000195880"/>
    </source>
</evidence>
<sequence>MLGCVLPVATVTAAAIRLLMIGAAGSHLKARDSAQAIAPAAITTLVATALLVLSLTV</sequence>
<protein>
    <submittedName>
        <fullName evidence="2">Uncharacterized protein</fullName>
    </submittedName>
</protein>
<keyword evidence="1" id="KW-0812">Transmembrane</keyword>
<proteinExistence type="predicted"/>
<evidence type="ECO:0000256" key="1">
    <source>
        <dbReference type="SAM" id="Phobius"/>
    </source>
</evidence>
<evidence type="ECO:0000313" key="2">
    <source>
        <dbReference type="EMBL" id="ARX83294.1"/>
    </source>
</evidence>
<keyword evidence="3" id="KW-1185">Reference proteome</keyword>
<feature type="transmembrane region" description="Helical" evidence="1">
    <location>
        <begin position="6"/>
        <end position="24"/>
    </location>
</feature>
<dbReference type="Proteomes" id="UP000195880">
    <property type="component" value="Chromosome"/>
</dbReference>
<gene>
    <name evidence="2" type="ORF">SMD44_02709</name>
</gene>
<dbReference type="STRING" id="67267.GCA_000716675_04983"/>
<dbReference type="EMBL" id="CP021748">
    <property type="protein sequence ID" value="ARX83294.1"/>
    <property type="molecule type" value="Genomic_DNA"/>
</dbReference>
<reference evidence="2 3" key="1">
    <citation type="submission" date="2017-05" db="EMBL/GenBank/DDBJ databases">
        <title>Streptomyces alboflavus Genome sequencing and assembly.</title>
        <authorList>
            <person name="Wang Y."/>
            <person name="Du B."/>
            <person name="Ding Y."/>
            <person name="Liu H."/>
            <person name="Hou Q."/>
            <person name="Liu K."/>
            <person name="Wang C."/>
            <person name="Yao L."/>
        </authorList>
    </citation>
    <scope>NUCLEOTIDE SEQUENCE [LARGE SCALE GENOMIC DNA]</scope>
    <source>
        <strain evidence="2 3">MDJK44</strain>
    </source>
</reference>